<dbReference type="Proteomes" id="UP000276834">
    <property type="component" value="Unassembled WGS sequence"/>
</dbReference>
<gene>
    <name evidence="2" type="ORF">DV515_00011202</name>
</gene>
<dbReference type="AlphaFoldDB" id="A0A3L8S860"/>
<keyword evidence="1" id="KW-0732">Signal</keyword>
<keyword evidence="3" id="KW-1185">Reference proteome</keyword>
<comment type="caution">
    <text evidence="2">The sequence shown here is derived from an EMBL/GenBank/DDBJ whole genome shotgun (WGS) entry which is preliminary data.</text>
</comment>
<evidence type="ECO:0000313" key="2">
    <source>
        <dbReference type="EMBL" id="RLV98015.1"/>
    </source>
</evidence>
<evidence type="ECO:0000256" key="1">
    <source>
        <dbReference type="SAM" id="SignalP"/>
    </source>
</evidence>
<feature type="chain" id="PRO_5018059940" evidence="1">
    <location>
        <begin position="25"/>
        <end position="86"/>
    </location>
</feature>
<protein>
    <submittedName>
        <fullName evidence="2">Uncharacterized protein</fullName>
    </submittedName>
</protein>
<evidence type="ECO:0000313" key="3">
    <source>
        <dbReference type="Proteomes" id="UP000276834"/>
    </source>
</evidence>
<sequence length="86" mass="9493">MDNHNVLCSLIIFLQIAFLPRGSTYSFSLCNHGKIQEDLLNVLDGDTTFTQEVGAFSGGIGGKLSGWHCLHVFTLDHWQLLSENLG</sequence>
<accession>A0A3L8S860</accession>
<reference evidence="2 3" key="1">
    <citation type="journal article" date="2018" name="Proc. R. Soc. B">
        <title>A non-coding region near Follistatin controls head colour polymorphism in the Gouldian finch.</title>
        <authorList>
            <person name="Toomey M.B."/>
            <person name="Marques C.I."/>
            <person name="Andrade P."/>
            <person name="Araujo P.M."/>
            <person name="Sabatino S."/>
            <person name="Gazda M.A."/>
            <person name="Afonso S."/>
            <person name="Lopes R.J."/>
            <person name="Corbo J.C."/>
            <person name="Carneiro M."/>
        </authorList>
    </citation>
    <scope>NUCLEOTIDE SEQUENCE [LARGE SCALE GENOMIC DNA]</scope>
    <source>
        <strain evidence="2">Red01</strain>
        <tissue evidence="2">Muscle</tissue>
    </source>
</reference>
<feature type="signal peptide" evidence="1">
    <location>
        <begin position="1"/>
        <end position="24"/>
    </location>
</feature>
<organism evidence="2 3">
    <name type="scientific">Chloebia gouldiae</name>
    <name type="common">Gouldian finch</name>
    <name type="synonym">Erythrura gouldiae</name>
    <dbReference type="NCBI Taxonomy" id="44316"/>
    <lineage>
        <taxon>Eukaryota</taxon>
        <taxon>Metazoa</taxon>
        <taxon>Chordata</taxon>
        <taxon>Craniata</taxon>
        <taxon>Vertebrata</taxon>
        <taxon>Euteleostomi</taxon>
        <taxon>Archelosauria</taxon>
        <taxon>Archosauria</taxon>
        <taxon>Dinosauria</taxon>
        <taxon>Saurischia</taxon>
        <taxon>Theropoda</taxon>
        <taxon>Coelurosauria</taxon>
        <taxon>Aves</taxon>
        <taxon>Neognathae</taxon>
        <taxon>Neoaves</taxon>
        <taxon>Telluraves</taxon>
        <taxon>Australaves</taxon>
        <taxon>Passeriformes</taxon>
        <taxon>Passeroidea</taxon>
        <taxon>Passeridae</taxon>
        <taxon>Chloebia</taxon>
    </lineage>
</organism>
<dbReference type="EMBL" id="QUSF01000047">
    <property type="protein sequence ID" value="RLV98015.1"/>
    <property type="molecule type" value="Genomic_DNA"/>
</dbReference>
<name>A0A3L8S860_CHLGU</name>
<proteinExistence type="predicted"/>